<keyword evidence="1" id="KW-0472">Membrane</keyword>
<keyword evidence="1" id="KW-1133">Transmembrane helix</keyword>
<evidence type="ECO:0000313" key="2">
    <source>
        <dbReference type="EMBL" id="KAE9604937.1"/>
    </source>
</evidence>
<evidence type="ECO:0000313" key="3">
    <source>
        <dbReference type="Proteomes" id="UP000447434"/>
    </source>
</evidence>
<comment type="caution">
    <text evidence="2">The sequence shown here is derived from an EMBL/GenBank/DDBJ whole genome shotgun (WGS) entry which is preliminary data.</text>
</comment>
<evidence type="ECO:0000256" key="1">
    <source>
        <dbReference type="SAM" id="Phobius"/>
    </source>
</evidence>
<name>A0A6A4PTG3_LUPAL</name>
<dbReference type="AlphaFoldDB" id="A0A6A4PTG3"/>
<keyword evidence="1" id="KW-0812">Transmembrane</keyword>
<organism evidence="2 3">
    <name type="scientific">Lupinus albus</name>
    <name type="common">White lupine</name>
    <name type="synonym">Lupinus termis</name>
    <dbReference type="NCBI Taxonomy" id="3870"/>
    <lineage>
        <taxon>Eukaryota</taxon>
        <taxon>Viridiplantae</taxon>
        <taxon>Streptophyta</taxon>
        <taxon>Embryophyta</taxon>
        <taxon>Tracheophyta</taxon>
        <taxon>Spermatophyta</taxon>
        <taxon>Magnoliopsida</taxon>
        <taxon>eudicotyledons</taxon>
        <taxon>Gunneridae</taxon>
        <taxon>Pentapetalae</taxon>
        <taxon>rosids</taxon>
        <taxon>fabids</taxon>
        <taxon>Fabales</taxon>
        <taxon>Fabaceae</taxon>
        <taxon>Papilionoideae</taxon>
        <taxon>50 kb inversion clade</taxon>
        <taxon>genistoids sensu lato</taxon>
        <taxon>core genistoids</taxon>
        <taxon>Genisteae</taxon>
        <taxon>Lupinus</taxon>
    </lineage>
</organism>
<feature type="transmembrane region" description="Helical" evidence="1">
    <location>
        <begin position="46"/>
        <end position="65"/>
    </location>
</feature>
<keyword evidence="3" id="KW-1185">Reference proteome</keyword>
<proteinExistence type="predicted"/>
<protein>
    <submittedName>
        <fullName evidence="2">Uncharacterized protein</fullName>
    </submittedName>
</protein>
<dbReference type="EMBL" id="WOCE01000010">
    <property type="protein sequence ID" value="KAE9604937.1"/>
    <property type="molecule type" value="Genomic_DNA"/>
</dbReference>
<feature type="transmembrane region" description="Helical" evidence="1">
    <location>
        <begin position="6"/>
        <end position="25"/>
    </location>
</feature>
<dbReference type="Proteomes" id="UP000447434">
    <property type="component" value="Chromosome 10"/>
</dbReference>
<accession>A0A6A4PTG3</accession>
<sequence>MINYIYLFTYYLGFACYFCVTENIFSRSNLFVTFLVENLLKRKHFLWGKLTLFWVFLFHEAYFMFFSHAKLIFVSITFSLP</sequence>
<reference evidence="3" key="1">
    <citation type="journal article" date="2020" name="Nat. Commun.">
        <title>Genome sequence of the cluster root forming white lupin.</title>
        <authorList>
            <person name="Hufnagel B."/>
            <person name="Marques A."/>
            <person name="Soriano A."/>
            <person name="Marques L."/>
            <person name="Divol F."/>
            <person name="Doumas P."/>
            <person name="Sallet E."/>
            <person name="Mancinotti D."/>
            <person name="Carrere S."/>
            <person name="Marande W."/>
            <person name="Arribat S."/>
            <person name="Keller J."/>
            <person name="Huneau C."/>
            <person name="Blein T."/>
            <person name="Aime D."/>
            <person name="Laguerre M."/>
            <person name="Taylor J."/>
            <person name="Schubert V."/>
            <person name="Nelson M."/>
            <person name="Geu-Flores F."/>
            <person name="Crespi M."/>
            <person name="Gallardo-Guerrero K."/>
            <person name="Delaux P.-M."/>
            <person name="Salse J."/>
            <person name="Berges H."/>
            <person name="Guyot R."/>
            <person name="Gouzy J."/>
            <person name="Peret B."/>
        </authorList>
    </citation>
    <scope>NUCLEOTIDE SEQUENCE [LARGE SCALE GENOMIC DNA]</scope>
    <source>
        <strain evidence="3">cv. Amiga</strain>
    </source>
</reference>
<gene>
    <name evidence="2" type="ORF">Lalb_Chr10g0091831</name>
</gene>